<keyword evidence="2 4" id="KW-0547">Nucleotide-binding</keyword>
<organism evidence="6 7">
    <name type="scientific">Brevundimonas goettingensis</name>
    <dbReference type="NCBI Taxonomy" id="2774190"/>
    <lineage>
        <taxon>Bacteria</taxon>
        <taxon>Pseudomonadati</taxon>
        <taxon>Pseudomonadota</taxon>
        <taxon>Alphaproteobacteria</taxon>
        <taxon>Caulobacterales</taxon>
        <taxon>Caulobacteraceae</taxon>
        <taxon>Brevundimonas</taxon>
    </lineage>
</organism>
<keyword evidence="5" id="KW-0460">Magnesium</keyword>
<keyword evidence="7" id="KW-1185">Reference proteome</keyword>
<dbReference type="GO" id="GO:0030272">
    <property type="term" value="F:5-formyltetrahydrofolate cyclo-ligase activity"/>
    <property type="evidence" value="ECO:0007669"/>
    <property type="project" value="UniProtKB-EC"/>
</dbReference>
<dbReference type="InterPro" id="IPR002698">
    <property type="entry name" value="FTHF_cligase"/>
</dbReference>
<dbReference type="Proteomes" id="UP000663918">
    <property type="component" value="Chromosome"/>
</dbReference>
<dbReference type="KEGG" id="bgoe:IFJ75_01425"/>
<dbReference type="Pfam" id="PF01812">
    <property type="entry name" value="5-FTHF_cyc-lig"/>
    <property type="match status" value="1"/>
</dbReference>
<keyword evidence="3 4" id="KW-0067">ATP-binding</keyword>
<dbReference type="InterPro" id="IPR037171">
    <property type="entry name" value="NagB/RpiA_transferase-like"/>
</dbReference>
<dbReference type="PANTHER" id="PTHR23407:SF1">
    <property type="entry name" value="5-FORMYLTETRAHYDROFOLATE CYCLO-LIGASE"/>
    <property type="match status" value="1"/>
</dbReference>
<reference evidence="6" key="1">
    <citation type="submission" date="2020-09" db="EMBL/GenBank/DDBJ databases">
        <title>Brevundimonas sp. LVF2 isolated from a puddle in Goettingen, Germany.</title>
        <authorList>
            <person name="Friedrich I."/>
            <person name="Klassen A."/>
            <person name="Hannes N."/>
            <person name="Schneider D."/>
            <person name="Hertel R."/>
            <person name="Daniel R."/>
        </authorList>
    </citation>
    <scope>NUCLEOTIDE SEQUENCE</scope>
    <source>
        <strain evidence="6">LVF2</strain>
    </source>
</reference>
<protein>
    <recommendedName>
        <fullName evidence="5">5-formyltetrahydrofolate cyclo-ligase</fullName>
        <ecNumber evidence="5">6.3.3.2</ecNumber>
    </recommendedName>
</protein>
<dbReference type="NCBIfam" id="TIGR02727">
    <property type="entry name" value="MTHFS_bact"/>
    <property type="match status" value="1"/>
</dbReference>
<evidence type="ECO:0000256" key="2">
    <source>
        <dbReference type="ARBA" id="ARBA00022741"/>
    </source>
</evidence>
<keyword evidence="5" id="KW-0479">Metal-binding</keyword>
<name>A0A975C5H0_9CAUL</name>
<evidence type="ECO:0000256" key="1">
    <source>
        <dbReference type="ARBA" id="ARBA00010638"/>
    </source>
</evidence>
<feature type="binding site" evidence="4">
    <location>
        <position position="52"/>
    </location>
    <ligand>
        <name>substrate</name>
    </ligand>
</feature>
<evidence type="ECO:0000256" key="4">
    <source>
        <dbReference type="PIRSR" id="PIRSR006806-1"/>
    </source>
</evidence>
<dbReference type="EMBL" id="CP062222">
    <property type="protein sequence ID" value="QTC91626.1"/>
    <property type="molecule type" value="Genomic_DNA"/>
</dbReference>
<dbReference type="AlphaFoldDB" id="A0A975C5H0"/>
<dbReference type="GO" id="GO:0005524">
    <property type="term" value="F:ATP binding"/>
    <property type="evidence" value="ECO:0007669"/>
    <property type="project" value="UniProtKB-KW"/>
</dbReference>
<dbReference type="GO" id="GO:0046872">
    <property type="term" value="F:metal ion binding"/>
    <property type="evidence" value="ECO:0007669"/>
    <property type="project" value="UniProtKB-KW"/>
</dbReference>
<dbReference type="GO" id="GO:0035999">
    <property type="term" value="P:tetrahydrofolate interconversion"/>
    <property type="evidence" value="ECO:0007669"/>
    <property type="project" value="TreeGrafter"/>
</dbReference>
<evidence type="ECO:0000313" key="6">
    <source>
        <dbReference type="EMBL" id="QTC91626.1"/>
    </source>
</evidence>
<dbReference type="SUPFAM" id="SSF100950">
    <property type="entry name" value="NagB/RpiA/CoA transferase-like"/>
    <property type="match status" value="1"/>
</dbReference>
<evidence type="ECO:0000313" key="7">
    <source>
        <dbReference type="Proteomes" id="UP000663918"/>
    </source>
</evidence>
<dbReference type="PIRSF" id="PIRSF006806">
    <property type="entry name" value="FTHF_cligase"/>
    <property type="match status" value="1"/>
</dbReference>
<dbReference type="PANTHER" id="PTHR23407">
    <property type="entry name" value="ATPASE INHIBITOR/5-FORMYLTETRAHYDROFOLATE CYCLO-LIGASE"/>
    <property type="match status" value="1"/>
</dbReference>
<comment type="catalytic activity">
    <reaction evidence="5">
        <text>(6S)-5-formyl-5,6,7,8-tetrahydrofolate + ATP = (6R)-5,10-methenyltetrahydrofolate + ADP + phosphate</text>
        <dbReference type="Rhea" id="RHEA:10488"/>
        <dbReference type="ChEBI" id="CHEBI:30616"/>
        <dbReference type="ChEBI" id="CHEBI:43474"/>
        <dbReference type="ChEBI" id="CHEBI:57455"/>
        <dbReference type="ChEBI" id="CHEBI:57457"/>
        <dbReference type="ChEBI" id="CHEBI:456216"/>
        <dbReference type="EC" id="6.3.3.2"/>
    </reaction>
</comment>
<feature type="binding site" evidence="4">
    <location>
        <begin position="127"/>
        <end position="135"/>
    </location>
    <ligand>
        <name>ATP</name>
        <dbReference type="ChEBI" id="CHEBI:30616"/>
    </ligand>
</feature>
<keyword evidence="6" id="KW-0436">Ligase</keyword>
<accession>A0A975C5H0</accession>
<evidence type="ECO:0000256" key="3">
    <source>
        <dbReference type="ARBA" id="ARBA00022840"/>
    </source>
</evidence>
<proteinExistence type="inferred from homology"/>
<gene>
    <name evidence="6" type="ORF">IFJ75_01425</name>
</gene>
<dbReference type="Gene3D" id="3.40.50.10420">
    <property type="entry name" value="NagB/RpiA/CoA transferase-like"/>
    <property type="match status" value="1"/>
</dbReference>
<dbReference type="InterPro" id="IPR024185">
    <property type="entry name" value="FTHF_cligase-like_sf"/>
</dbReference>
<dbReference type="GO" id="GO:0009396">
    <property type="term" value="P:folic acid-containing compound biosynthetic process"/>
    <property type="evidence" value="ECO:0007669"/>
    <property type="project" value="TreeGrafter"/>
</dbReference>
<dbReference type="EC" id="6.3.3.2" evidence="5"/>
<sequence>MISDKPALRASMRALRKRLAEADPLAAQRAADCSAALPRGETVALYRAMGSELDTDALAQALAAAGRTLCLPVVLERDATMIFRLWSPGEPLELDAAGCPSPLPLAATVVPDLILAPLLAFDDFGGRLGQGGGFYDRTFAVLPEAVRIGFAYAGQRLDRVPMDRHDQGLHGVLTEVGYTPARKVS</sequence>
<evidence type="ECO:0000256" key="5">
    <source>
        <dbReference type="RuleBase" id="RU361279"/>
    </source>
</evidence>
<comment type="similarity">
    <text evidence="1 5">Belongs to the 5-formyltetrahydrofolate cyclo-ligase family.</text>
</comment>
<comment type="cofactor">
    <cofactor evidence="5">
        <name>Mg(2+)</name>
        <dbReference type="ChEBI" id="CHEBI:18420"/>
    </cofactor>
</comment>
<feature type="binding site" evidence="4">
    <location>
        <begin position="5"/>
        <end position="9"/>
    </location>
    <ligand>
        <name>ATP</name>
        <dbReference type="ChEBI" id="CHEBI:30616"/>
    </ligand>
</feature>